<dbReference type="OrthoDB" id="2015515at2759"/>
<reference evidence="3 4" key="1">
    <citation type="submission" date="2014-04" db="EMBL/GenBank/DDBJ databases">
        <title>Evolutionary Origins and Diversification of the Mycorrhizal Mutualists.</title>
        <authorList>
            <consortium name="DOE Joint Genome Institute"/>
            <consortium name="Mycorrhizal Genomics Consortium"/>
            <person name="Kohler A."/>
            <person name="Kuo A."/>
            <person name="Nagy L.G."/>
            <person name="Floudas D."/>
            <person name="Copeland A."/>
            <person name="Barry K.W."/>
            <person name="Cichocki N."/>
            <person name="Veneault-Fourrey C."/>
            <person name="LaButti K."/>
            <person name="Lindquist E.A."/>
            <person name="Lipzen A."/>
            <person name="Lundell T."/>
            <person name="Morin E."/>
            <person name="Murat C."/>
            <person name="Riley R."/>
            <person name="Ohm R."/>
            <person name="Sun H."/>
            <person name="Tunlid A."/>
            <person name="Henrissat B."/>
            <person name="Grigoriev I.V."/>
            <person name="Hibbett D.S."/>
            <person name="Martin F."/>
        </authorList>
    </citation>
    <scope>NUCLEOTIDE SEQUENCE [LARGE SCALE GENOMIC DNA]</scope>
    <source>
        <strain evidence="3 4">MD-312</strain>
    </source>
</reference>
<sequence length="446" mass="49650">MPSVDPVRETMLMPSRFASGTFPISKGYNLRQMLYSHPSARDGDGPGLSASEEIIPAFPFNDAPIYADTLHLETLAFHNFWGCLLTPENVASLIQTDDIRYHVWVAAKRVIESRRIDVTNEEGLVAAVLEQFLVEVTLALLDLCPGPVLVFIDPRLHDDADAMVARARSMIAKFDAANIRRWRVVVTLPATEDGIHAAAELNEHAIQTNLSLVSCLPHASACIEAGARLLTMSVGPILEWFEQQDKITPRVSSTSSNHPGIEVIQSCATYIHRHRLNTSIVTTEMRTWSELKQLNGIGGAALSKNHLDQIPKQKLATWYPRPDDTSGATMRSREAEYPSRYLDSKQGFLASLPAQCRSLVSAVLYVRLGKMKVHMEDIALVVRDEVRRRVELETMDLDCLYRRPAQQVTKPKKTSSSKRSKSSARSKPPLGQAEEPAPLIEGVEYF</sequence>
<evidence type="ECO:0000256" key="2">
    <source>
        <dbReference type="SAM" id="MobiDB-lite"/>
    </source>
</evidence>
<dbReference type="GO" id="GO:0006098">
    <property type="term" value="P:pentose-phosphate shunt"/>
    <property type="evidence" value="ECO:0007669"/>
    <property type="project" value="UniProtKB-UniPathway"/>
</dbReference>
<dbReference type="PANTHER" id="PTHR10683:SF18">
    <property type="entry name" value="TRANSALDOLASE"/>
    <property type="match status" value="1"/>
</dbReference>
<evidence type="ECO:0000313" key="3">
    <source>
        <dbReference type="EMBL" id="KIJ64728.1"/>
    </source>
</evidence>
<dbReference type="EMBL" id="KN839845">
    <property type="protein sequence ID" value="KIJ64728.1"/>
    <property type="molecule type" value="Genomic_DNA"/>
</dbReference>
<dbReference type="UniPathway" id="UPA00115">
    <property type="reaction ID" value="UER00414"/>
</dbReference>
<dbReference type="HOGENOM" id="CLU_048620_1_0_1"/>
<protein>
    <submittedName>
        <fullName evidence="3">Uncharacterized protein</fullName>
    </submittedName>
</protein>
<feature type="compositionally biased region" description="Basic residues" evidence="2">
    <location>
        <begin position="410"/>
        <end position="424"/>
    </location>
</feature>
<dbReference type="InterPro" id="IPR013785">
    <property type="entry name" value="Aldolase_TIM"/>
</dbReference>
<dbReference type="Pfam" id="PF00923">
    <property type="entry name" value="TAL_FSA"/>
    <property type="match status" value="1"/>
</dbReference>
<dbReference type="AlphaFoldDB" id="A0A0C9WA40"/>
<keyword evidence="1" id="KW-0704">Schiff base</keyword>
<dbReference type="Gene3D" id="3.20.20.70">
    <property type="entry name" value="Aldolase class I"/>
    <property type="match status" value="1"/>
</dbReference>
<dbReference type="SUPFAM" id="SSF51569">
    <property type="entry name" value="Aldolase"/>
    <property type="match status" value="1"/>
</dbReference>
<evidence type="ECO:0000256" key="1">
    <source>
        <dbReference type="ARBA" id="ARBA00023270"/>
    </source>
</evidence>
<dbReference type="GO" id="GO:0005975">
    <property type="term" value="P:carbohydrate metabolic process"/>
    <property type="evidence" value="ECO:0007669"/>
    <property type="project" value="InterPro"/>
</dbReference>
<keyword evidence="4" id="KW-1185">Reference proteome</keyword>
<accession>A0A0C9WA40</accession>
<organism evidence="3 4">
    <name type="scientific">Hydnomerulius pinastri MD-312</name>
    <dbReference type="NCBI Taxonomy" id="994086"/>
    <lineage>
        <taxon>Eukaryota</taxon>
        <taxon>Fungi</taxon>
        <taxon>Dikarya</taxon>
        <taxon>Basidiomycota</taxon>
        <taxon>Agaricomycotina</taxon>
        <taxon>Agaricomycetes</taxon>
        <taxon>Agaricomycetidae</taxon>
        <taxon>Boletales</taxon>
        <taxon>Boletales incertae sedis</taxon>
        <taxon>Leucogyrophana</taxon>
    </lineage>
</organism>
<feature type="region of interest" description="Disordered" evidence="2">
    <location>
        <begin position="403"/>
        <end position="446"/>
    </location>
</feature>
<evidence type="ECO:0000313" key="4">
    <source>
        <dbReference type="Proteomes" id="UP000053820"/>
    </source>
</evidence>
<name>A0A0C9WA40_9AGAM</name>
<dbReference type="InterPro" id="IPR001585">
    <property type="entry name" value="TAL/FSA"/>
</dbReference>
<dbReference type="PANTHER" id="PTHR10683">
    <property type="entry name" value="TRANSALDOLASE"/>
    <property type="match status" value="1"/>
</dbReference>
<gene>
    <name evidence="3" type="ORF">HYDPIDRAFT_28095</name>
</gene>
<dbReference type="Proteomes" id="UP000053820">
    <property type="component" value="Unassembled WGS sequence"/>
</dbReference>
<proteinExistence type="predicted"/>